<organism evidence="1 2">
    <name type="scientific">Alkalicella caledoniensis</name>
    <dbReference type="NCBI Taxonomy" id="2731377"/>
    <lineage>
        <taxon>Bacteria</taxon>
        <taxon>Bacillati</taxon>
        <taxon>Bacillota</taxon>
        <taxon>Clostridia</taxon>
        <taxon>Eubacteriales</taxon>
        <taxon>Proteinivoracaceae</taxon>
        <taxon>Alkalicella</taxon>
    </lineage>
</organism>
<dbReference type="EMBL" id="CP058559">
    <property type="protein sequence ID" value="QNO14680.1"/>
    <property type="molecule type" value="Genomic_DNA"/>
</dbReference>
<name>A0A7G9W7L8_ALKCA</name>
<dbReference type="Gene3D" id="1.10.4030.10">
    <property type="entry name" value="Porin chaperone SurA, peptide-binding domain"/>
    <property type="match status" value="1"/>
</dbReference>
<dbReference type="PANTHER" id="PTHR47245:SF2">
    <property type="entry name" value="PEPTIDYL-PROLYL CIS-TRANS ISOMERASE HP_0175-RELATED"/>
    <property type="match status" value="1"/>
</dbReference>
<dbReference type="InterPro" id="IPR027304">
    <property type="entry name" value="Trigger_fact/SurA_dom_sf"/>
</dbReference>
<dbReference type="SUPFAM" id="SSF109998">
    <property type="entry name" value="Triger factor/SurA peptide-binding domain-like"/>
    <property type="match status" value="1"/>
</dbReference>
<evidence type="ECO:0000313" key="2">
    <source>
        <dbReference type="Proteomes" id="UP000516160"/>
    </source>
</evidence>
<proteinExistence type="predicted"/>
<dbReference type="Proteomes" id="UP000516160">
    <property type="component" value="Chromosome"/>
</dbReference>
<evidence type="ECO:0000313" key="1">
    <source>
        <dbReference type="EMBL" id="QNO14680.1"/>
    </source>
</evidence>
<dbReference type="InterPro" id="IPR050245">
    <property type="entry name" value="PrsA_foldase"/>
</dbReference>
<dbReference type="PANTHER" id="PTHR47245">
    <property type="entry name" value="PEPTIDYLPROLYL ISOMERASE"/>
    <property type="match status" value="1"/>
</dbReference>
<dbReference type="PROSITE" id="PS51257">
    <property type="entry name" value="PROKAR_LIPOPROTEIN"/>
    <property type="match status" value="1"/>
</dbReference>
<dbReference type="KEGG" id="acae:HYG86_07715"/>
<dbReference type="AlphaFoldDB" id="A0A7G9W7L8"/>
<dbReference type="RefSeq" id="WP_213168573.1">
    <property type="nucleotide sequence ID" value="NZ_CP058559.1"/>
</dbReference>
<reference evidence="1 2" key="1">
    <citation type="submission" date="2020-07" db="EMBL/GenBank/DDBJ databases">
        <title>Alkalicella. sp. LB2 genome.</title>
        <authorList>
            <person name="Postec A."/>
            <person name="Quemeneur M."/>
        </authorList>
    </citation>
    <scope>NUCLEOTIDE SEQUENCE [LARGE SCALE GENOMIC DNA]</scope>
    <source>
        <strain evidence="1 2">LB2</strain>
    </source>
</reference>
<sequence length="230" mass="26646">MFTKKSIVILTVILVGILAIGCSSNSSKKIPDVVATVNGVDIDKEMFENTVSRVREEYEWQGYDFEGEEGKELLEQLWEMVIKSLIEQEALFQQAVEEGYAVSEEVLDEEYDYIKGQFESDEEFQTALDESNYTSESFRELLARDLAIEQFLDDKIQEPTVTEEEKMDVYNEYKEQTQLQAELTGQEAEILTFEEVEEEIIYSVKQQKQHVQLSDLIDEILANSQIEKFI</sequence>
<protein>
    <submittedName>
        <fullName evidence="1">SurA N-terminal domain-containing protein</fullName>
    </submittedName>
</protein>
<dbReference type="Pfam" id="PF13624">
    <property type="entry name" value="SurA_N_3"/>
    <property type="match status" value="1"/>
</dbReference>
<gene>
    <name evidence="1" type="ORF">HYG86_07715</name>
</gene>
<keyword evidence="2" id="KW-1185">Reference proteome</keyword>
<accession>A0A7G9W7L8</accession>